<accession>J5QV00</accession>
<dbReference type="RefSeq" id="XP_014180162.1">
    <property type="nucleotide sequence ID" value="XM_014324687.1"/>
</dbReference>
<protein>
    <submittedName>
        <fullName evidence="2">Uncharacterized protein</fullName>
    </submittedName>
</protein>
<dbReference type="AlphaFoldDB" id="J5QV00"/>
<dbReference type="EMBL" id="ALBS01000176">
    <property type="protein sequence ID" value="EJT49248.1"/>
    <property type="molecule type" value="Genomic_DNA"/>
</dbReference>
<sequence length="363" mass="38956">MRPYESKELSQSLGPQDLWTRLRAPRTGTRARVFLQQLGPTKLKPPHQVHQVRQARRCRACASNVTLVIIYRLSTLGTRPTPLLHLTTTRIASQDSQVGCSTSRASHSHFSSATTSHIRIGYRLSPPQTTFAFFGIATGSSVNPSHRAFTPHNCWTVQASKYKHSKRQELPGAPGSQERGVRRERHGRNQNWAGLLGQSVGSTGSPCNLWGSDDALADVLQGGGGVNNTLHLPAPRLLAASVRLPAAFRCVMPVTISTAALSRDRASGTTSAWSSGGRLSPDRLPVHAHLAAVTRQHAPGTGVVSHRAAMTTSRRFGPLGWVGVNGRIGSGIECSCLVAATLQCKTNTPEEAGSRLRKAPSSA</sequence>
<evidence type="ECO:0000313" key="3">
    <source>
        <dbReference type="Proteomes" id="UP000002748"/>
    </source>
</evidence>
<reference evidence="2 3" key="1">
    <citation type="journal article" date="2012" name="Eukaryot. Cell">
        <title>Draft genome sequence of CBS 2479, the standard type strain of Trichosporon asahii.</title>
        <authorList>
            <person name="Yang R.Y."/>
            <person name="Li H.T."/>
            <person name="Zhu H."/>
            <person name="Zhou G.P."/>
            <person name="Wang M."/>
            <person name="Wang L."/>
        </authorList>
    </citation>
    <scope>NUCLEOTIDE SEQUENCE [LARGE SCALE GENOMIC DNA]</scope>
    <source>
        <strain evidence="3">ATCC 90039 / CBS 2479 / JCM 2466 / KCTC 7840 / NCYC 2677 / UAMH 7654</strain>
    </source>
</reference>
<dbReference type="VEuPathDB" id="FungiDB:A1Q1_01648"/>
<name>J5QV00_TRIAS</name>
<gene>
    <name evidence="2" type="ORF">A1Q1_01648</name>
</gene>
<dbReference type="HOGENOM" id="CLU_763308_0_0_1"/>
<organism evidence="2 3">
    <name type="scientific">Trichosporon asahii var. asahii (strain ATCC 90039 / CBS 2479 / JCM 2466 / KCTC 7840 / NBRC 103889/ NCYC 2677 / UAMH 7654)</name>
    <name type="common">Yeast</name>
    <dbReference type="NCBI Taxonomy" id="1186058"/>
    <lineage>
        <taxon>Eukaryota</taxon>
        <taxon>Fungi</taxon>
        <taxon>Dikarya</taxon>
        <taxon>Basidiomycota</taxon>
        <taxon>Agaricomycotina</taxon>
        <taxon>Tremellomycetes</taxon>
        <taxon>Trichosporonales</taxon>
        <taxon>Trichosporonaceae</taxon>
        <taxon>Trichosporon</taxon>
    </lineage>
</organism>
<dbReference type="KEGG" id="tasa:A1Q1_01648"/>
<proteinExistence type="predicted"/>
<dbReference type="GeneID" id="25985162"/>
<evidence type="ECO:0000313" key="2">
    <source>
        <dbReference type="EMBL" id="EJT49248.1"/>
    </source>
</evidence>
<feature type="region of interest" description="Disordered" evidence="1">
    <location>
        <begin position="165"/>
        <end position="185"/>
    </location>
</feature>
<dbReference type="Proteomes" id="UP000002748">
    <property type="component" value="Unassembled WGS sequence"/>
</dbReference>
<comment type="caution">
    <text evidence="2">The sequence shown here is derived from an EMBL/GenBank/DDBJ whole genome shotgun (WGS) entry which is preliminary data.</text>
</comment>
<evidence type="ECO:0000256" key="1">
    <source>
        <dbReference type="SAM" id="MobiDB-lite"/>
    </source>
</evidence>